<comment type="caution">
    <text evidence="1">The sequence shown here is derived from an EMBL/GenBank/DDBJ whole genome shotgun (WGS) entry which is preliminary data.</text>
</comment>
<organism evidence="1 2">
    <name type="scientific">Didymella rabiei</name>
    <name type="common">Chickpea ascochyta blight fungus</name>
    <name type="synonym">Mycosphaerella rabiei</name>
    <dbReference type="NCBI Taxonomy" id="5454"/>
    <lineage>
        <taxon>Eukaryota</taxon>
        <taxon>Fungi</taxon>
        <taxon>Dikarya</taxon>
        <taxon>Ascomycota</taxon>
        <taxon>Pezizomycotina</taxon>
        <taxon>Dothideomycetes</taxon>
        <taxon>Pleosporomycetidae</taxon>
        <taxon>Pleosporales</taxon>
        <taxon>Pleosporineae</taxon>
        <taxon>Didymellaceae</taxon>
        <taxon>Ascochyta</taxon>
    </lineage>
</organism>
<evidence type="ECO:0000313" key="2">
    <source>
        <dbReference type="Proteomes" id="UP000076837"/>
    </source>
</evidence>
<dbReference type="AlphaFoldDB" id="A0A163DXA4"/>
<dbReference type="STRING" id="5454.A0A163DXA4"/>
<sequence length="137" mass="14950">MCNGSSTRISQGGSIAVLRPTQHLRRSNTDELMLFFHNQFSTAGTSVEFQGWGEDAQRDRHWVVIHRDGDLSGCESPVQTRPFYSFALDSSDASTMHLPRKLDLGVGDAGIIGRRVSVMTGSTKGPLTVAEGIIGWN</sequence>
<proteinExistence type="predicted"/>
<dbReference type="EMBL" id="JYNV01000196">
    <property type="protein sequence ID" value="KZM23398.1"/>
    <property type="molecule type" value="Genomic_DNA"/>
</dbReference>
<gene>
    <name evidence="1" type="ORF">ST47_g5428</name>
</gene>
<protein>
    <submittedName>
        <fullName evidence="1">Uncharacterized protein</fullName>
    </submittedName>
</protein>
<evidence type="ECO:0000313" key="1">
    <source>
        <dbReference type="EMBL" id="KZM23398.1"/>
    </source>
</evidence>
<dbReference type="Proteomes" id="UP000076837">
    <property type="component" value="Unassembled WGS sequence"/>
</dbReference>
<keyword evidence="2" id="KW-1185">Reference proteome</keyword>
<reference evidence="1 2" key="1">
    <citation type="journal article" date="2016" name="Sci. Rep.">
        <title>Draft genome sequencing and secretome analysis of fungal phytopathogen Ascochyta rabiei provides insight into the necrotrophic effector repertoire.</title>
        <authorList>
            <person name="Verma S."/>
            <person name="Gazara R.K."/>
            <person name="Nizam S."/>
            <person name="Parween S."/>
            <person name="Chattopadhyay D."/>
            <person name="Verma P.K."/>
        </authorList>
    </citation>
    <scope>NUCLEOTIDE SEQUENCE [LARGE SCALE GENOMIC DNA]</scope>
    <source>
        <strain evidence="1 2">ArDII</strain>
    </source>
</reference>
<name>A0A163DXA4_DIDRA</name>
<accession>A0A163DXA4</accession>
<dbReference type="OrthoDB" id="4158189at2759"/>